<dbReference type="EMBL" id="CP001940">
    <property type="protein sequence ID" value="ADH85169.1"/>
    <property type="molecule type" value="Genomic_DNA"/>
</dbReference>
<feature type="region of interest" description="Disordered" evidence="1">
    <location>
        <begin position="9"/>
        <end position="36"/>
    </location>
</feature>
<dbReference type="Pfam" id="PF16537">
    <property type="entry name" value="T2SSB"/>
    <property type="match status" value="1"/>
</dbReference>
<sequence length="208" mass="22235">MSYILEALKKSQRERDLGKVPSLETQQESPTTAGKPARSRLVPILLLNALLLLGVLGYLVLTQPGPGLLERKSEQHAAADDPAPPKNQEQPAAPAPEAAAKPPAATANEVAEATTAADPAPAPATAPPPQPDAAPPKFSDLPAAVRQQISPPTLQVHVYSENHQRRFIVVGGRQYQEGDRLPGNLKLDKITPDGVELSHQDQPFHLPR</sequence>
<keyword evidence="2" id="KW-0812">Transmembrane</keyword>
<feature type="compositionally biased region" description="Low complexity" evidence="1">
    <location>
        <begin position="86"/>
        <end position="119"/>
    </location>
</feature>
<dbReference type="RefSeq" id="WP_013162700.1">
    <property type="nucleotide sequence ID" value="NC_014216.1"/>
</dbReference>
<keyword evidence="2" id="KW-0472">Membrane</keyword>
<dbReference type="AlphaFoldDB" id="D6Z012"/>
<feature type="compositionally biased region" description="Pro residues" evidence="1">
    <location>
        <begin position="120"/>
        <end position="134"/>
    </location>
</feature>
<accession>D6Z012</accession>
<feature type="region of interest" description="Disordered" evidence="1">
    <location>
        <begin position="72"/>
        <end position="139"/>
    </location>
</feature>
<evidence type="ECO:0000256" key="2">
    <source>
        <dbReference type="SAM" id="Phobius"/>
    </source>
</evidence>
<dbReference type="eggNOG" id="COG5373">
    <property type="taxonomic scope" value="Bacteria"/>
</dbReference>
<keyword evidence="5" id="KW-1185">Reference proteome</keyword>
<evidence type="ECO:0000259" key="3">
    <source>
        <dbReference type="Pfam" id="PF16537"/>
    </source>
</evidence>
<dbReference type="HOGENOM" id="CLU_084180_0_0_7"/>
<protein>
    <recommendedName>
        <fullName evidence="3">Type II secretion system protein GspB C-terminal domain-containing protein</fullName>
    </recommendedName>
</protein>
<feature type="transmembrane region" description="Helical" evidence="2">
    <location>
        <begin position="41"/>
        <end position="61"/>
    </location>
</feature>
<dbReference type="Proteomes" id="UP000001508">
    <property type="component" value="Chromosome"/>
</dbReference>
<evidence type="ECO:0000256" key="1">
    <source>
        <dbReference type="SAM" id="MobiDB-lite"/>
    </source>
</evidence>
<gene>
    <name evidence="4" type="ordered locus">DaAHT2_0463</name>
</gene>
<feature type="domain" description="Type II secretion system protein GspB C-terminal" evidence="3">
    <location>
        <begin position="154"/>
        <end position="207"/>
    </location>
</feature>
<evidence type="ECO:0000313" key="5">
    <source>
        <dbReference type="Proteomes" id="UP000001508"/>
    </source>
</evidence>
<organism evidence="4 5">
    <name type="scientific">Desulfurivibrio alkaliphilus (strain DSM 19089 / UNIQEM U267 / AHT2)</name>
    <dbReference type="NCBI Taxonomy" id="589865"/>
    <lineage>
        <taxon>Bacteria</taxon>
        <taxon>Pseudomonadati</taxon>
        <taxon>Thermodesulfobacteriota</taxon>
        <taxon>Desulfobulbia</taxon>
        <taxon>Desulfobulbales</taxon>
        <taxon>Desulfobulbaceae</taxon>
        <taxon>Desulfurivibrio</taxon>
    </lineage>
</organism>
<proteinExistence type="predicted"/>
<dbReference type="GO" id="GO:0015627">
    <property type="term" value="C:type II protein secretion system complex"/>
    <property type="evidence" value="ECO:0007669"/>
    <property type="project" value="InterPro"/>
</dbReference>
<dbReference type="OrthoDB" id="5432325at2"/>
<feature type="compositionally biased region" description="Basic and acidic residues" evidence="1">
    <location>
        <begin position="9"/>
        <end position="18"/>
    </location>
</feature>
<evidence type="ECO:0000313" key="4">
    <source>
        <dbReference type="EMBL" id="ADH85169.1"/>
    </source>
</evidence>
<dbReference type="KEGG" id="dak:DaAHT2_0463"/>
<dbReference type="InParanoid" id="D6Z012"/>
<name>D6Z012_DESAT</name>
<dbReference type="STRING" id="589865.DaAHT2_0463"/>
<keyword evidence="2" id="KW-1133">Transmembrane helix</keyword>
<feature type="compositionally biased region" description="Polar residues" evidence="1">
    <location>
        <begin position="23"/>
        <end position="32"/>
    </location>
</feature>
<reference evidence="5" key="1">
    <citation type="submission" date="2010-02" db="EMBL/GenBank/DDBJ databases">
        <title>Complete sequence of Desulfurivibrio alkaliphilus AHT2.</title>
        <authorList>
            <consortium name="US DOE Joint Genome Institute"/>
            <person name="Pitluck S."/>
            <person name="Chertkov O."/>
            <person name="Detter J.C."/>
            <person name="Han C."/>
            <person name="Tapia R."/>
            <person name="Larimer F."/>
            <person name="Land M."/>
            <person name="Hauser L."/>
            <person name="Kyrpides N."/>
            <person name="Mikhailova N."/>
            <person name="Sorokin D.Y."/>
            <person name="Muyzer G."/>
            <person name="Woyke T."/>
        </authorList>
    </citation>
    <scope>NUCLEOTIDE SEQUENCE [LARGE SCALE GENOMIC DNA]</scope>
    <source>
        <strain evidence="5">DSM 19089 / UNIQEM U267 / AHT2</strain>
    </source>
</reference>
<dbReference type="InterPro" id="IPR032389">
    <property type="entry name" value="GspB_C"/>
</dbReference>